<reference evidence="7 8" key="1">
    <citation type="submission" date="2019-12" db="EMBL/GenBank/DDBJ databases">
        <authorList>
            <person name="Alioto T."/>
            <person name="Alioto T."/>
            <person name="Gomez Garrido J."/>
        </authorList>
    </citation>
    <scope>NUCLEOTIDE SEQUENCE [LARGE SCALE GENOMIC DNA]</scope>
</reference>
<evidence type="ECO:0000256" key="2">
    <source>
        <dbReference type="ARBA" id="ARBA00007447"/>
    </source>
</evidence>
<feature type="chain" id="PRO_5035915621" evidence="5">
    <location>
        <begin position="23"/>
        <end position="408"/>
    </location>
</feature>
<comment type="similarity">
    <text evidence="2">Belongs to the peptidase A1 family.</text>
</comment>
<comment type="subcellular location">
    <subcellularLocation>
        <location evidence="1">Secreted</location>
        <location evidence="1">Extracellular space</location>
    </subcellularLocation>
</comment>
<feature type="signal peptide" evidence="5">
    <location>
        <begin position="1"/>
        <end position="22"/>
    </location>
</feature>
<keyword evidence="4 5" id="KW-0732">Signal</keyword>
<evidence type="ECO:0000259" key="6">
    <source>
        <dbReference type="PROSITE" id="PS51767"/>
    </source>
</evidence>
<accession>A0A8S0VMG4</accession>
<evidence type="ECO:0000256" key="1">
    <source>
        <dbReference type="ARBA" id="ARBA00004239"/>
    </source>
</evidence>
<proteinExistence type="inferred from homology"/>
<dbReference type="Gramene" id="OE9A115942T1">
    <property type="protein sequence ID" value="OE9A115942C1"/>
    <property type="gene ID" value="OE9A115942"/>
</dbReference>
<dbReference type="Pfam" id="PF14543">
    <property type="entry name" value="TAXi_N"/>
    <property type="match status" value="1"/>
</dbReference>
<comment type="caution">
    <text evidence="7">The sequence shown here is derived from an EMBL/GenBank/DDBJ whole genome shotgun (WGS) entry which is preliminary data.</text>
</comment>
<dbReference type="OrthoDB" id="1882431at2759"/>
<keyword evidence="8" id="KW-1185">Reference proteome</keyword>
<dbReference type="InterPro" id="IPR032861">
    <property type="entry name" value="TAXi_N"/>
</dbReference>
<dbReference type="InterPro" id="IPR032799">
    <property type="entry name" value="TAXi_C"/>
</dbReference>
<dbReference type="Gene3D" id="2.40.70.10">
    <property type="entry name" value="Acid Proteases"/>
    <property type="match status" value="2"/>
</dbReference>
<evidence type="ECO:0000256" key="3">
    <source>
        <dbReference type="ARBA" id="ARBA00022525"/>
    </source>
</evidence>
<keyword evidence="3" id="KW-0964">Secreted</keyword>
<dbReference type="FunFam" id="2.40.70.10:FF:000041">
    <property type="entry name" value="Basic 7S globulin"/>
    <property type="match status" value="1"/>
</dbReference>
<dbReference type="EMBL" id="CACTIH010009456">
    <property type="protein sequence ID" value="CAA3031486.1"/>
    <property type="molecule type" value="Genomic_DNA"/>
</dbReference>
<dbReference type="InterPro" id="IPR033121">
    <property type="entry name" value="PEPTIDASE_A1"/>
</dbReference>
<dbReference type="PANTHER" id="PTHR47965">
    <property type="entry name" value="ASPARTYL PROTEASE-RELATED"/>
    <property type="match status" value="1"/>
</dbReference>
<organism evidence="7 8">
    <name type="scientific">Olea europaea subsp. europaea</name>
    <dbReference type="NCBI Taxonomy" id="158383"/>
    <lineage>
        <taxon>Eukaryota</taxon>
        <taxon>Viridiplantae</taxon>
        <taxon>Streptophyta</taxon>
        <taxon>Embryophyta</taxon>
        <taxon>Tracheophyta</taxon>
        <taxon>Spermatophyta</taxon>
        <taxon>Magnoliopsida</taxon>
        <taxon>eudicotyledons</taxon>
        <taxon>Gunneridae</taxon>
        <taxon>Pentapetalae</taxon>
        <taxon>asterids</taxon>
        <taxon>lamiids</taxon>
        <taxon>Lamiales</taxon>
        <taxon>Oleaceae</taxon>
        <taxon>Oleeae</taxon>
        <taxon>Olea</taxon>
    </lineage>
</organism>
<evidence type="ECO:0000313" key="7">
    <source>
        <dbReference type="EMBL" id="CAA3031486.1"/>
    </source>
</evidence>
<dbReference type="InterPro" id="IPR001461">
    <property type="entry name" value="Aspartic_peptidase_A1"/>
</dbReference>
<evidence type="ECO:0000256" key="5">
    <source>
        <dbReference type="SAM" id="SignalP"/>
    </source>
</evidence>
<gene>
    <name evidence="7" type="ORF">OLEA9_A115942</name>
</gene>
<dbReference type="Pfam" id="PF14541">
    <property type="entry name" value="TAXi_C"/>
    <property type="match status" value="1"/>
</dbReference>
<evidence type="ECO:0000313" key="8">
    <source>
        <dbReference type="Proteomes" id="UP000594638"/>
    </source>
</evidence>
<dbReference type="GO" id="GO:0005576">
    <property type="term" value="C:extracellular region"/>
    <property type="evidence" value="ECO:0007669"/>
    <property type="project" value="UniProtKB-SubCell"/>
</dbReference>
<dbReference type="Proteomes" id="UP000594638">
    <property type="component" value="Unassembled WGS sequence"/>
</dbReference>
<dbReference type="SUPFAM" id="SSF50630">
    <property type="entry name" value="Acid proteases"/>
    <property type="match status" value="1"/>
</dbReference>
<feature type="domain" description="Peptidase A1" evidence="6">
    <location>
        <begin position="43"/>
        <end position="395"/>
    </location>
</feature>
<sequence>MASSLHTLFFFLAIFICSSGYAANVPSNGLVLPVGKDTKTSQYYTTLQMGSNHATVNAVIDLGSQFLWFACDSYASSTYNPIPCGSKKCEIAKGIGCAGCNLPPRPGCTNDTCGASPYNPFENMLYSEGFAEDTLYSKNNVKVSELPFSCFQSEYLIGFASIATGMLGLARTEISLHKQVANKFKLPDKFALCIPSDKGVGKIYIGGGRYTTPKSLVSTPLIINPVSTYPIYTEGDPSDEYFIDVKSIRVNGRPLAIKTSYLTIDEKGVGGTKISTINNFTVLHNSIYKPLTRAFVKAAANMKIKSIAAVAPFRACFSVESISSFVPTIDLVLPGKNVYWRIHGANSLVKVNNNVSCLAFVDGGKEPRTSVVIGGHQLEDDLLEFDLVSSKLSFSSSLLLQNSSCSRV</sequence>
<dbReference type="AlphaFoldDB" id="A0A8S0VMG4"/>
<dbReference type="GO" id="GO:0006508">
    <property type="term" value="P:proteolysis"/>
    <property type="evidence" value="ECO:0007669"/>
    <property type="project" value="InterPro"/>
</dbReference>
<dbReference type="GO" id="GO:0004190">
    <property type="term" value="F:aspartic-type endopeptidase activity"/>
    <property type="evidence" value="ECO:0007669"/>
    <property type="project" value="InterPro"/>
</dbReference>
<dbReference type="PROSITE" id="PS51767">
    <property type="entry name" value="PEPTIDASE_A1"/>
    <property type="match status" value="1"/>
</dbReference>
<dbReference type="PANTHER" id="PTHR47965:SF68">
    <property type="entry name" value="BASIC 7S GLOBULIN-LIKE"/>
    <property type="match status" value="1"/>
</dbReference>
<name>A0A8S0VMG4_OLEEU</name>
<dbReference type="InterPro" id="IPR021109">
    <property type="entry name" value="Peptidase_aspartic_dom_sf"/>
</dbReference>
<evidence type="ECO:0000256" key="4">
    <source>
        <dbReference type="ARBA" id="ARBA00022729"/>
    </source>
</evidence>
<protein>
    <submittedName>
        <fullName evidence="7">Basic 7S globulin-like</fullName>
    </submittedName>
</protein>